<feature type="compositionally biased region" description="Polar residues" evidence="3">
    <location>
        <begin position="73"/>
        <end position="84"/>
    </location>
</feature>
<dbReference type="EMBL" id="JAAAHW010007350">
    <property type="protein sequence ID" value="KAF9949027.1"/>
    <property type="molecule type" value="Genomic_DNA"/>
</dbReference>
<reference evidence="5" key="1">
    <citation type="journal article" date="2020" name="Fungal Divers.">
        <title>Resolving the Mortierellaceae phylogeny through synthesis of multi-gene phylogenetics and phylogenomics.</title>
        <authorList>
            <person name="Vandepol N."/>
            <person name="Liber J."/>
            <person name="Desiro A."/>
            <person name="Na H."/>
            <person name="Kennedy M."/>
            <person name="Barry K."/>
            <person name="Grigoriev I.V."/>
            <person name="Miller A.N."/>
            <person name="O'Donnell K."/>
            <person name="Stajich J.E."/>
            <person name="Bonito G."/>
        </authorList>
    </citation>
    <scope>NUCLEOTIDE SEQUENCE</scope>
    <source>
        <strain evidence="5">MES-2147</strain>
    </source>
</reference>
<dbReference type="AlphaFoldDB" id="A0A9P6IWN3"/>
<feature type="compositionally biased region" description="Polar residues" evidence="3">
    <location>
        <begin position="235"/>
        <end position="255"/>
    </location>
</feature>
<feature type="compositionally biased region" description="Gly residues" evidence="3">
    <location>
        <begin position="24"/>
        <end position="33"/>
    </location>
</feature>
<dbReference type="SMART" id="SM01104">
    <property type="entry name" value="CTD"/>
    <property type="match status" value="1"/>
</dbReference>
<gene>
    <name evidence="5" type="primary">SUPT5H</name>
    <name evidence="5" type="ORF">BGZ65_007649</name>
</gene>
<feature type="compositionally biased region" description="Polar residues" evidence="3">
    <location>
        <begin position="49"/>
        <end position="62"/>
    </location>
</feature>
<keyword evidence="5" id="KW-0648">Protein biosynthesis</keyword>
<dbReference type="Proteomes" id="UP000749646">
    <property type="component" value="Unassembled WGS sequence"/>
</dbReference>
<evidence type="ECO:0000256" key="2">
    <source>
        <dbReference type="ARBA" id="ARBA00023242"/>
    </source>
</evidence>
<evidence type="ECO:0000313" key="6">
    <source>
        <dbReference type="Proteomes" id="UP000749646"/>
    </source>
</evidence>
<feature type="domain" description="Spt5 C-terminal" evidence="4">
    <location>
        <begin position="49"/>
        <end position="190"/>
    </location>
</feature>
<proteinExistence type="predicted"/>
<feature type="non-terminal residue" evidence="5">
    <location>
        <position position="437"/>
    </location>
</feature>
<dbReference type="OrthoDB" id="28901at2759"/>
<feature type="region of interest" description="Disordered" evidence="3">
    <location>
        <begin position="1"/>
        <end position="307"/>
    </location>
</feature>
<dbReference type="InterPro" id="IPR057934">
    <property type="entry name" value="KOW_Spt5_7"/>
</dbReference>
<evidence type="ECO:0000256" key="1">
    <source>
        <dbReference type="ARBA" id="ARBA00004123"/>
    </source>
</evidence>
<dbReference type="Pfam" id="PF23287">
    <property type="entry name" value="KOW7_SPT5"/>
    <property type="match status" value="1"/>
</dbReference>
<keyword evidence="6" id="KW-1185">Reference proteome</keyword>
<sequence>PNGTSTPVSSMPDMNPPPTPRAGSYGGYGGYGGMTPMRSGSMTPLHPSGSRTPAWNSGSKTPAWNAGAKTPAWSASSRTPNPGSRTPAHAWDSGSRTPARGSAWGDSDSGSSHQHNGGSGSSGSGYNAWNDKPESSSGSSSFPQTPAASGDWMNRSVPTPGPFGAPSPAPFSNYPYTPGPSSNYDSAPTPNSNNYPQTPAASSSLGSGSGHGSSHSNNNSSSHAGSVATPGATPGASNPRMQSVATPGANQTPQTPAGGPSAPMTPASHFPQTPFMPTGGDYSGMDSHGHAGQVPGYGSGAGGANASGGPSYDWATTDIEVKITTGKDGSSFEGGKYNDISGRTIKVPPRNALSSMALCDVRLLSGPDERKVIQIPVQYLKAVAPLKNDGVKVLSGEHRGALGTLMGVDVQDGIVSLRGENMYKVLTMSVLGKYLGE</sequence>
<evidence type="ECO:0000259" key="4">
    <source>
        <dbReference type="SMART" id="SM01104"/>
    </source>
</evidence>
<evidence type="ECO:0000256" key="3">
    <source>
        <dbReference type="SAM" id="MobiDB-lite"/>
    </source>
</evidence>
<comment type="caution">
    <text evidence="5">The sequence shown here is derived from an EMBL/GenBank/DDBJ whole genome shotgun (WGS) entry which is preliminary data.</text>
</comment>
<protein>
    <submittedName>
        <fullName evidence="5">Transcription elongation factor SPT5</fullName>
    </submittedName>
</protein>
<organism evidence="5 6">
    <name type="scientific">Modicella reniformis</name>
    <dbReference type="NCBI Taxonomy" id="1440133"/>
    <lineage>
        <taxon>Eukaryota</taxon>
        <taxon>Fungi</taxon>
        <taxon>Fungi incertae sedis</taxon>
        <taxon>Mucoromycota</taxon>
        <taxon>Mortierellomycotina</taxon>
        <taxon>Mortierellomycetes</taxon>
        <taxon>Mortierellales</taxon>
        <taxon>Mortierellaceae</taxon>
        <taxon>Modicella</taxon>
    </lineage>
</organism>
<keyword evidence="2" id="KW-0539">Nucleus</keyword>
<keyword evidence="5" id="KW-0251">Elongation factor</keyword>
<dbReference type="GO" id="GO:0003746">
    <property type="term" value="F:translation elongation factor activity"/>
    <property type="evidence" value="ECO:0007669"/>
    <property type="project" value="UniProtKB-KW"/>
</dbReference>
<accession>A0A9P6IWN3</accession>
<name>A0A9P6IWN3_9FUNG</name>
<dbReference type="GO" id="GO:0005634">
    <property type="term" value="C:nucleus"/>
    <property type="evidence" value="ECO:0007669"/>
    <property type="project" value="UniProtKB-SubCell"/>
</dbReference>
<feature type="compositionally biased region" description="Low complexity" evidence="3">
    <location>
        <begin position="200"/>
        <end position="226"/>
    </location>
</feature>
<feature type="compositionally biased region" description="Polar residues" evidence="3">
    <location>
        <begin position="179"/>
        <end position="199"/>
    </location>
</feature>
<feature type="compositionally biased region" description="Low complexity" evidence="3">
    <location>
        <begin position="105"/>
        <end position="116"/>
    </location>
</feature>
<feature type="compositionally biased region" description="Pro residues" evidence="3">
    <location>
        <begin position="159"/>
        <end position="169"/>
    </location>
</feature>
<dbReference type="InterPro" id="IPR024945">
    <property type="entry name" value="Spt5_C_dom"/>
</dbReference>
<feature type="compositionally biased region" description="Gly residues" evidence="3">
    <location>
        <begin position="295"/>
        <end position="306"/>
    </location>
</feature>
<comment type="subcellular location">
    <subcellularLocation>
        <location evidence="1">Nucleus</location>
    </subcellularLocation>
</comment>
<evidence type="ECO:0000313" key="5">
    <source>
        <dbReference type="EMBL" id="KAF9949027.1"/>
    </source>
</evidence>